<proteinExistence type="predicted"/>
<feature type="signal peptide" evidence="3">
    <location>
        <begin position="1"/>
        <end position="18"/>
    </location>
</feature>
<evidence type="ECO:0000256" key="2">
    <source>
        <dbReference type="ARBA" id="ARBA00023180"/>
    </source>
</evidence>
<gene>
    <name evidence="4" type="ORF">WA026_010861</name>
</gene>
<dbReference type="AlphaFoldDB" id="A0AAW1UQA4"/>
<dbReference type="EMBL" id="JARQZJ010000095">
    <property type="protein sequence ID" value="KAK9885364.1"/>
    <property type="molecule type" value="Genomic_DNA"/>
</dbReference>
<evidence type="ECO:0000256" key="3">
    <source>
        <dbReference type="SAM" id="SignalP"/>
    </source>
</evidence>
<dbReference type="Pfam" id="PF17064">
    <property type="entry name" value="QVR"/>
    <property type="match status" value="1"/>
</dbReference>
<dbReference type="Proteomes" id="UP001431783">
    <property type="component" value="Unassembled WGS sequence"/>
</dbReference>
<keyword evidence="1 3" id="KW-0732">Signal</keyword>
<name>A0AAW1UQA4_9CUCU</name>
<keyword evidence="5" id="KW-1185">Reference proteome</keyword>
<reference evidence="4 5" key="1">
    <citation type="submission" date="2023-03" db="EMBL/GenBank/DDBJ databases">
        <title>Genome insight into feeding habits of ladybird beetles.</title>
        <authorList>
            <person name="Li H.-S."/>
            <person name="Huang Y.-H."/>
            <person name="Pang H."/>
        </authorList>
    </citation>
    <scope>NUCLEOTIDE SEQUENCE [LARGE SCALE GENOMIC DNA]</scope>
    <source>
        <strain evidence="4">SYSU_2023b</strain>
        <tissue evidence="4">Whole body</tissue>
    </source>
</reference>
<dbReference type="GO" id="GO:0030431">
    <property type="term" value="P:sleep"/>
    <property type="evidence" value="ECO:0007669"/>
    <property type="project" value="InterPro"/>
</dbReference>
<evidence type="ECO:0000313" key="5">
    <source>
        <dbReference type="Proteomes" id="UP001431783"/>
    </source>
</evidence>
<feature type="chain" id="PRO_5043497802" description="Protein sleepless" evidence="3">
    <location>
        <begin position="19"/>
        <end position="151"/>
    </location>
</feature>
<protein>
    <recommendedName>
        <fullName evidence="6">Protein sleepless</fullName>
    </recommendedName>
</protein>
<evidence type="ECO:0008006" key="6">
    <source>
        <dbReference type="Google" id="ProtNLM"/>
    </source>
</evidence>
<dbReference type="InterPro" id="IPR031424">
    <property type="entry name" value="QVR-like"/>
</dbReference>
<dbReference type="GO" id="GO:0032222">
    <property type="term" value="P:regulation of synaptic transmission, cholinergic"/>
    <property type="evidence" value="ECO:0007669"/>
    <property type="project" value="InterPro"/>
</dbReference>
<evidence type="ECO:0000313" key="4">
    <source>
        <dbReference type="EMBL" id="KAK9885364.1"/>
    </source>
</evidence>
<evidence type="ECO:0000256" key="1">
    <source>
        <dbReference type="ARBA" id="ARBA00022729"/>
    </source>
</evidence>
<accession>A0AAW1UQA4</accession>
<organism evidence="4 5">
    <name type="scientific">Henosepilachna vigintioctopunctata</name>
    <dbReference type="NCBI Taxonomy" id="420089"/>
    <lineage>
        <taxon>Eukaryota</taxon>
        <taxon>Metazoa</taxon>
        <taxon>Ecdysozoa</taxon>
        <taxon>Arthropoda</taxon>
        <taxon>Hexapoda</taxon>
        <taxon>Insecta</taxon>
        <taxon>Pterygota</taxon>
        <taxon>Neoptera</taxon>
        <taxon>Endopterygota</taxon>
        <taxon>Coleoptera</taxon>
        <taxon>Polyphaga</taxon>
        <taxon>Cucujiformia</taxon>
        <taxon>Coccinelloidea</taxon>
        <taxon>Coccinellidae</taxon>
        <taxon>Epilachninae</taxon>
        <taxon>Epilachnini</taxon>
        <taxon>Henosepilachna</taxon>
    </lineage>
</organism>
<sequence>MILISILLGCLTMYCVYSISCYRCESTTGTVIDACAYGPNYGELENCDAQLRSYRGKPQNKNMTPKHCFKVTGLDSYGRVFTGRGCIPYTYNGHTCKDAVEAVGFFSDVEGGVKNLSCYPCNTDECNASFTVKSSMFKVFIISIITSLCKL</sequence>
<keyword evidence="2" id="KW-0325">Glycoprotein</keyword>
<comment type="caution">
    <text evidence="4">The sequence shown here is derived from an EMBL/GenBank/DDBJ whole genome shotgun (WGS) entry which is preliminary data.</text>
</comment>